<evidence type="ECO:0000313" key="10">
    <source>
        <dbReference type="EMBL" id="NYI69687.1"/>
    </source>
</evidence>
<keyword evidence="5 9" id="KW-0812">Transmembrane</keyword>
<dbReference type="RefSeq" id="WP_179443725.1">
    <property type="nucleotide sequence ID" value="NZ_JACBZS010000001.1"/>
</dbReference>
<reference evidence="10 11" key="1">
    <citation type="submission" date="2020-07" db="EMBL/GenBank/DDBJ databases">
        <title>Sequencing the genomes of 1000 actinobacteria strains.</title>
        <authorList>
            <person name="Klenk H.-P."/>
        </authorList>
    </citation>
    <scope>NUCLEOTIDE SEQUENCE [LARGE SCALE GENOMIC DNA]</scope>
    <source>
        <strain evidence="10 11">DSM 103164</strain>
    </source>
</reference>
<proteinExistence type="inferred from homology"/>
<evidence type="ECO:0000256" key="3">
    <source>
        <dbReference type="ARBA" id="ARBA00022448"/>
    </source>
</evidence>
<dbReference type="Proteomes" id="UP000527616">
    <property type="component" value="Unassembled WGS sequence"/>
</dbReference>
<dbReference type="InterPro" id="IPR003211">
    <property type="entry name" value="AmiSUreI_transpt"/>
</dbReference>
<keyword evidence="11" id="KW-1185">Reference proteome</keyword>
<feature type="transmembrane region" description="Helical" evidence="9">
    <location>
        <begin position="32"/>
        <end position="50"/>
    </location>
</feature>
<evidence type="ECO:0000256" key="2">
    <source>
        <dbReference type="ARBA" id="ARBA00010068"/>
    </source>
</evidence>
<feature type="transmembrane region" description="Helical" evidence="9">
    <location>
        <begin position="86"/>
        <end position="107"/>
    </location>
</feature>
<feature type="transmembrane region" description="Helical" evidence="9">
    <location>
        <begin position="113"/>
        <end position="133"/>
    </location>
</feature>
<comment type="similarity">
    <text evidence="2">Belongs to the AmiS/UreI family.</text>
</comment>
<feature type="transmembrane region" description="Helical" evidence="9">
    <location>
        <begin position="56"/>
        <end position="74"/>
    </location>
</feature>
<dbReference type="InterPro" id="IPR038523">
    <property type="entry name" value="AmiSUreI_transpt_sf"/>
</dbReference>
<sequence>MGAIGLFYVGAVLIVNGLMLLGRITPKGAAPLNLMVGSMQVIFPTLALINSGGEPAAVLAAAPIYLFGFTYLWVGVANATGWGAEGLGWFSLFVAVSAVVFGGYAFTAQADPGFGVIWLLWAVLWAMFFVLLARGRAEWAPATGIVATGEGVLTAVVGILIVFDRWQSTAEAAVVIAILGGALVVVSAVLGRRLATAPPSTTDTDTDADTDERSVRT</sequence>
<dbReference type="Pfam" id="PF02293">
    <property type="entry name" value="AmiS_UreI"/>
    <property type="match status" value="1"/>
</dbReference>
<evidence type="ECO:0000256" key="1">
    <source>
        <dbReference type="ARBA" id="ARBA00004651"/>
    </source>
</evidence>
<evidence type="ECO:0000256" key="6">
    <source>
        <dbReference type="ARBA" id="ARBA00022989"/>
    </source>
</evidence>
<feature type="transmembrane region" description="Helical" evidence="9">
    <location>
        <begin position="169"/>
        <end position="190"/>
    </location>
</feature>
<keyword evidence="4" id="KW-1003">Cell membrane</keyword>
<evidence type="ECO:0000256" key="5">
    <source>
        <dbReference type="ARBA" id="ARBA00022692"/>
    </source>
</evidence>
<keyword evidence="3" id="KW-0813">Transport</keyword>
<accession>A0A7Z0D6A6</accession>
<comment type="subcellular location">
    <subcellularLocation>
        <location evidence="1">Cell membrane</location>
        <topology evidence="1">Multi-pass membrane protein</topology>
    </subcellularLocation>
</comment>
<organism evidence="10 11">
    <name type="scientific">Naumannella cuiyingiana</name>
    <dbReference type="NCBI Taxonomy" id="1347891"/>
    <lineage>
        <taxon>Bacteria</taxon>
        <taxon>Bacillati</taxon>
        <taxon>Actinomycetota</taxon>
        <taxon>Actinomycetes</taxon>
        <taxon>Propionibacteriales</taxon>
        <taxon>Propionibacteriaceae</taxon>
        <taxon>Naumannella</taxon>
    </lineage>
</organism>
<gene>
    <name evidence="10" type="ORF">GGQ54_000247</name>
</gene>
<keyword evidence="7 9" id="KW-0472">Membrane</keyword>
<evidence type="ECO:0008006" key="12">
    <source>
        <dbReference type="Google" id="ProtNLM"/>
    </source>
</evidence>
<keyword evidence="6 9" id="KW-1133">Transmembrane helix</keyword>
<dbReference type="EMBL" id="JACBZS010000001">
    <property type="protein sequence ID" value="NYI69687.1"/>
    <property type="molecule type" value="Genomic_DNA"/>
</dbReference>
<comment type="caution">
    <text evidence="10">The sequence shown here is derived from an EMBL/GenBank/DDBJ whole genome shotgun (WGS) entry which is preliminary data.</text>
</comment>
<evidence type="ECO:0000256" key="4">
    <source>
        <dbReference type="ARBA" id="ARBA00022475"/>
    </source>
</evidence>
<evidence type="ECO:0000256" key="9">
    <source>
        <dbReference type="SAM" id="Phobius"/>
    </source>
</evidence>
<evidence type="ECO:0000313" key="11">
    <source>
        <dbReference type="Proteomes" id="UP000527616"/>
    </source>
</evidence>
<feature type="transmembrane region" description="Helical" evidence="9">
    <location>
        <begin position="145"/>
        <end position="163"/>
    </location>
</feature>
<feature type="region of interest" description="Disordered" evidence="8">
    <location>
        <begin position="197"/>
        <end position="217"/>
    </location>
</feature>
<evidence type="ECO:0000256" key="7">
    <source>
        <dbReference type="ARBA" id="ARBA00023136"/>
    </source>
</evidence>
<evidence type="ECO:0000256" key="8">
    <source>
        <dbReference type="SAM" id="MobiDB-lite"/>
    </source>
</evidence>
<protein>
    <recommendedName>
        <fullName evidence="12">Transporter</fullName>
    </recommendedName>
</protein>
<name>A0A7Z0D6A6_9ACTN</name>
<dbReference type="Gene3D" id="1.25.40.600">
    <property type="match status" value="1"/>
</dbReference>
<dbReference type="GO" id="GO:0005886">
    <property type="term" value="C:plasma membrane"/>
    <property type="evidence" value="ECO:0007669"/>
    <property type="project" value="UniProtKB-SubCell"/>
</dbReference>
<feature type="transmembrane region" description="Helical" evidence="9">
    <location>
        <begin position="6"/>
        <end position="25"/>
    </location>
</feature>
<dbReference type="AlphaFoldDB" id="A0A7Z0D6A6"/>